<feature type="coiled-coil region" evidence="1">
    <location>
        <begin position="7"/>
        <end position="41"/>
    </location>
</feature>
<evidence type="ECO:0000313" key="3">
    <source>
        <dbReference type="Proteomes" id="UP000717624"/>
    </source>
</evidence>
<accession>A0A938XZP6</accession>
<keyword evidence="3" id="KW-1185">Reference proteome</keyword>
<keyword evidence="1" id="KW-0175">Coiled coil</keyword>
<evidence type="ECO:0000313" key="2">
    <source>
        <dbReference type="EMBL" id="MBM7591204.1"/>
    </source>
</evidence>
<dbReference type="Proteomes" id="UP000717624">
    <property type="component" value="Unassembled WGS sequence"/>
</dbReference>
<proteinExistence type="predicted"/>
<comment type="caution">
    <text evidence="2">The sequence shown here is derived from an EMBL/GenBank/DDBJ whole genome shotgun (WGS) entry which is preliminary data.</text>
</comment>
<gene>
    <name evidence="2" type="ORF">JOD01_002831</name>
</gene>
<reference evidence="2" key="1">
    <citation type="submission" date="2021-01" db="EMBL/GenBank/DDBJ databases">
        <title>Genomic Encyclopedia of Type Strains, Phase IV (KMG-IV): sequencing the most valuable type-strain genomes for metagenomic binning, comparative biology and taxonomic classification.</title>
        <authorList>
            <person name="Goeker M."/>
        </authorList>
    </citation>
    <scope>NUCLEOTIDE SEQUENCE</scope>
    <source>
        <strain evidence="2">DSM 25523</strain>
    </source>
</reference>
<evidence type="ECO:0000256" key="1">
    <source>
        <dbReference type="SAM" id="Coils"/>
    </source>
</evidence>
<dbReference type="EMBL" id="JAFBEB010000010">
    <property type="protein sequence ID" value="MBM7591204.1"/>
    <property type="molecule type" value="Genomic_DNA"/>
</dbReference>
<dbReference type="RefSeq" id="WP_204518935.1">
    <property type="nucleotide sequence ID" value="NZ_BAABIN010000012.1"/>
</dbReference>
<organism evidence="2 3">
    <name type="scientific">Brevibacillus fulvus</name>
    <dbReference type="NCBI Taxonomy" id="1125967"/>
    <lineage>
        <taxon>Bacteria</taxon>
        <taxon>Bacillati</taxon>
        <taxon>Bacillota</taxon>
        <taxon>Bacilli</taxon>
        <taxon>Bacillales</taxon>
        <taxon>Paenibacillaceae</taxon>
        <taxon>Brevibacillus</taxon>
    </lineage>
</organism>
<name>A0A938XZP6_9BACL</name>
<dbReference type="AlphaFoldDB" id="A0A938XZP6"/>
<protein>
    <submittedName>
        <fullName evidence="2">Uncharacterized protein YfcZ (UPF0381/DUF406 family)</fullName>
    </submittedName>
</protein>
<sequence length="77" mass="8539">MDIKNRIEVAKINLRRAENAKVQAETQKAAAEKQLAEVIEQMAAEGVTPDTIQQEIAKLENQVETDLGRVEALIPQV</sequence>